<comment type="function">
    <text evidence="1">The aspartyl protease (PR) mediates the proteolytic cleavages of the Gag and Gag-Pol polyproteins after assembly of the VLP.</text>
</comment>
<dbReference type="EMBL" id="PGCI01000051">
    <property type="protein sequence ID" value="PLW45167.1"/>
    <property type="molecule type" value="Genomic_DNA"/>
</dbReference>
<dbReference type="InterPro" id="IPR013103">
    <property type="entry name" value="RVT_2"/>
</dbReference>
<dbReference type="Proteomes" id="UP000235392">
    <property type="component" value="Unassembled WGS sequence"/>
</dbReference>
<evidence type="ECO:0000259" key="21">
    <source>
        <dbReference type="PROSITE" id="PS50158"/>
    </source>
</evidence>
<dbReference type="SUPFAM" id="SSF57756">
    <property type="entry name" value="Retrovirus zinc finger-like domains"/>
    <property type="match status" value="1"/>
</dbReference>
<dbReference type="InterPro" id="IPR036875">
    <property type="entry name" value="Znf_CCHC_sf"/>
</dbReference>
<dbReference type="GO" id="GO:0006508">
    <property type="term" value="P:proteolysis"/>
    <property type="evidence" value="ECO:0007669"/>
    <property type="project" value="UniProtKB-KW"/>
</dbReference>
<dbReference type="GO" id="GO:0006310">
    <property type="term" value="P:DNA recombination"/>
    <property type="evidence" value="ECO:0007669"/>
    <property type="project" value="UniProtKB-KW"/>
</dbReference>
<feature type="region of interest" description="Disordered" evidence="20">
    <location>
        <begin position="133"/>
        <end position="181"/>
    </location>
</feature>
<name>A0A2N5V596_9BASI</name>
<dbReference type="GO" id="GO:0008270">
    <property type="term" value="F:zinc ion binding"/>
    <property type="evidence" value="ECO:0007669"/>
    <property type="project" value="UniProtKB-KW"/>
</dbReference>
<evidence type="ECO:0000256" key="4">
    <source>
        <dbReference type="ARBA" id="ARBA00022670"/>
    </source>
</evidence>
<evidence type="ECO:0000256" key="19">
    <source>
        <dbReference type="PROSITE-ProRule" id="PRU00047"/>
    </source>
</evidence>
<dbReference type="AlphaFoldDB" id="A0A2N5V596"/>
<evidence type="ECO:0000256" key="15">
    <source>
        <dbReference type="ARBA" id="ARBA00022932"/>
    </source>
</evidence>
<evidence type="ECO:0000256" key="2">
    <source>
        <dbReference type="ARBA" id="ARBA00022612"/>
    </source>
</evidence>
<evidence type="ECO:0000256" key="6">
    <source>
        <dbReference type="ARBA" id="ARBA00022722"/>
    </source>
</evidence>
<dbReference type="PANTHER" id="PTHR42648">
    <property type="entry name" value="TRANSPOSASE, PUTATIVE-RELATED"/>
    <property type="match status" value="1"/>
</dbReference>
<feature type="region of interest" description="Disordered" evidence="20">
    <location>
        <begin position="58"/>
        <end position="99"/>
    </location>
</feature>
<evidence type="ECO:0000256" key="20">
    <source>
        <dbReference type="SAM" id="MobiDB-lite"/>
    </source>
</evidence>
<keyword evidence="10" id="KW-0378">Hydrolase</keyword>
<reference evidence="22 23" key="1">
    <citation type="submission" date="2017-11" db="EMBL/GenBank/DDBJ databases">
        <title>De novo assembly and phasing of dikaryotic genomes from two isolates of Puccinia coronata f. sp. avenae, the causal agent of oat crown rust.</title>
        <authorList>
            <person name="Miller M.E."/>
            <person name="Zhang Y."/>
            <person name="Omidvar V."/>
            <person name="Sperschneider J."/>
            <person name="Schwessinger B."/>
            <person name="Raley C."/>
            <person name="Palmer J.M."/>
            <person name="Garnica D."/>
            <person name="Upadhyaya N."/>
            <person name="Rathjen J."/>
            <person name="Taylor J.M."/>
            <person name="Park R.F."/>
            <person name="Dodds P.N."/>
            <person name="Hirsch C.D."/>
            <person name="Kianian S.F."/>
            <person name="Figueroa M."/>
        </authorList>
    </citation>
    <scope>NUCLEOTIDE SEQUENCE [LARGE SCALE GENOMIC DNA]</scope>
    <source>
        <strain evidence="22">12SD80</strain>
    </source>
</reference>
<evidence type="ECO:0000256" key="8">
    <source>
        <dbReference type="ARBA" id="ARBA00022741"/>
    </source>
</evidence>
<dbReference type="SMART" id="SM00343">
    <property type="entry name" value="ZnF_C2HC"/>
    <property type="match status" value="1"/>
</dbReference>
<evidence type="ECO:0000256" key="5">
    <source>
        <dbReference type="ARBA" id="ARBA00022695"/>
    </source>
</evidence>
<evidence type="ECO:0000256" key="13">
    <source>
        <dbReference type="ARBA" id="ARBA00022908"/>
    </source>
</evidence>
<keyword evidence="4" id="KW-0645">Protease</keyword>
<proteinExistence type="predicted"/>
<evidence type="ECO:0000256" key="3">
    <source>
        <dbReference type="ARBA" id="ARBA00022664"/>
    </source>
</evidence>
<dbReference type="GO" id="GO:0008233">
    <property type="term" value="F:peptidase activity"/>
    <property type="evidence" value="ECO:0007669"/>
    <property type="project" value="UniProtKB-KW"/>
</dbReference>
<dbReference type="SUPFAM" id="SSF53098">
    <property type="entry name" value="Ribonuclease H-like"/>
    <property type="match status" value="1"/>
</dbReference>
<evidence type="ECO:0000256" key="16">
    <source>
        <dbReference type="ARBA" id="ARBA00023113"/>
    </source>
</evidence>
<dbReference type="GO" id="GO:0003676">
    <property type="term" value="F:nucleic acid binding"/>
    <property type="evidence" value="ECO:0007669"/>
    <property type="project" value="InterPro"/>
</dbReference>
<feature type="region of interest" description="Disordered" evidence="20">
    <location>
        <begin position="1"/>
        <end position="40"/>
    </location>
</feature>
<dbReference type="GO" id="GO:0004519">
    <property type="term" value="F:endonuclease activity"/>
    <property type="evidence" value="ECO:0007669"/>
    <property type="project" value="UniProtKB-KW"/>
</dbReference>
<dbReference type="GO" id="GO:0005524">
    <property type="term" value="F:ATP binding"/>
    <property type="evidence" value="ECO:0007669"/>
    <property type="project" value="UniProtKB-KW"/>
</dbReference>
<dbReference type="Gene3D" id="3.30.420.10">
    <property type="entry name" value="Ribonuclease H-like superfamily/Ribonuclease H"/>
    <property type="match status" value="1"/>
</dbReference>
<organism evidence="22 23">
    <name type="scientific">Puccinia coronata f. sp. avenae</name>
    <dbReference type="NCBI Taxonomy" id="200324"/>
    <lineage>
        <taxon>Eukaryota</taxon>
        <taxon>Fungi</taxon>
        <taxon>Dikarya</taxon>
        <taxon>Basidiomycota</taxon>
        <taxon>Pucciniomycotina</taxon>
        <taxon>Pucciniomycetes</taxon>
        <taxon>Pucciniales</taxon>
        <taxon>Pucciniaceae</taxon>
        <taxon>Puccinia</taxon>
    </lineage>
</organism>
<keyword evidence="15" id="KW-0239">DNA-directed DNA polymerase</keyword>
<dbReference type="InterPro" id="IPR036397">
    <property type="entry name" value="RNaseH_sf"/>
</dbReference>
<dbReference type="InterPro" id="IPR001878">
    <property type="entry name" value="Znf_CCHC"/>
</dbReference>
<dbReference type="Pfam" id="PF25597">
    <property type="entry name" value="SH3_retrovirus"/>
    <property type="match status" value="1"/>
</dbReference>
<feature type="domain" description="CCHC-type" evidence="21">
    <location>
        <begin position="430"/>
        <end position="444"/>
    </location>
</feature>
<feature type="compositionally biased region" description="Low complexity" evidence="20">
    <location>
        <begin position="495"/>
        <end position="511"/>
    </location>
</feature>
<dbReference type="Pfam" id="PF00098">
    <property type="entry name" value="zf-CCHC"/>
    <property type="match status" value="1"/>
</dbReference>
<dbReference type="GO" id="GO:0003887">
    <property type="term" value="F:DNA-directed DNA polymerase activity"/>
    <property type="evidence" value="ECO:0007669"/>
    <property type="project" value="UniProtKB-KW"/>
</dbReference>
<keyword evidence="17" id="KW-0233">DNA recombination</keyword>
<comment type="caution">
    <text evidence="22">The sequence shown here is derived from an EMBL/GenBank/DDBJ whole genome shotgun (WGS) entry which is preliminary data.</text>
</comment>
<feature type="compositionally biased region" description="Polar residues" evidence="20">
    <location>
        <begin position="10"/>
        <end position="36"/>
    </location>
</feature>
<evidence type="ECO:0000256" key="12">
    <source>
        <dbReference type="ARBA" id="ARBA00022842"/>
    </source>
</evidence>
<keyword evidence="8" id="KW-0547">Nucleotide-binding</keyword>
<feature type="compositionally biased region" description="Polar residues" evidence="20">
    <location>
        <begin position="164"/>
        <end position="181"/>
    </location>
</feature>
<evidence type="ECO:0000256" key="18">
    <source>
        <dbReference type="ARBA" id="ARBA00023268"/>
    </source>
</evidence>
<evidence type="ECO:0000256" key="7">
    <source>
        <dbReference type="ARBA" id="ARBA00022723"/>
    </source>
</evidence>
<dbReference type="InterPro" id="IPR057670">
    <property type="entry name" value="SH3_retrovirus"/>
</dbReference>
<keyword evidence="7" id="KW-0479">Metal-binding</keyword>
<keyword evidence="2" id="KW-1188">Viral release from host cell</keyword>
<keyword evidence="3" id="KW-0507">mRNA processing</keyword>
<feature type="region of interest" description="Disordered" evidence="20">
    <location>
        <begin position="495"/>
        <end position="536"/>
    </location>
</feature>
<accession>A0A2N5V596</accession>
<dbReference type="PROSITE" id="PS50158">
    <property type="entry name" value="ZF_CCHC"/>
    <property type="match status" value="1"/>
</dbReference>
<evidence type="ECO:0000256" key="11">
    <source>
        <dbReference type="ARBA" id="ARBA00022840"/>
    </source>
</evidence>
<keyword evidence="13" id="KW-0229">DNA integration</keyword>
<dbReference type="PANTHER" id="PTHR42648:SF11">
    <property type="entry name" value="TRANSPOSON TY4-P GAG-POL POLYPROTEIN"/>
    <property type="match status" value="1"/>
</dbReference>
<evidence type="ECO:0000313" key="23">
    <source>
        <dbReference type="Proteomes" id="UP000235392"/>
    </source>
</evidence>
<sequence>MSAPTRKKSFNNLPSSSNHVIRLGSSSPSIPNQTGKSTKERIDEQIGALKDALTIPFLTSPPASAHDNQPPPPHSSQLPLTQFHYTPTPYAASPADTTHYDINHNPQPVSAPYYTATTMASAIPPYLQPSHFNPPMPDFHHQAHPHNPYSSPPHHPSSHHHTSTQFSHETATPRQTQTQPNPYAAVVKVIRPRDALLADGSNYCKWARRLRELASQFFYEPDFFTKPTSNIHNEKIGRAIILHSVDASLKDEASNCNTCYDAMKNLRARFCSVCCSAQISTFLRLLRVEPDSFETTAAYAVEMRNILSDLKALNIQITEDQLLGFLLQINLKDGPIKQALTDRVESVMYADPLHKTPTFKQLLTMLNGCKRQVQFSSPSNTNPFHVPSPALLHASAFAESNKLFSPQTTKIDEGDNSHEITANAAKSNNCHICRQPGHWAAECPVCKKPPPSKPQWQQRNPNYSSQLGFNPYCPIFVAPNFPPYGHHFPVPPYPNSSSPYPSQSKTSHPNTPNNPPTRPHDSYKPNYSKPRQDVSAKHVDIGDIEDEIAKLQLAGEMMANAISARPKTISDTGATNHLTGDKFALSDFKTLSSPIPLRVETEGCSNCITGVGTLTFPGKNGTTVSVKGVMYCEQASSTLISPAALRRVNVLISYDTSRDCFLYKNAAGRILLESHLDEKRRTWTLPDPIIPPSCLSSSSFTTPSTPVSPVSVIPSLMPNCDAMPSAPLKSKEATEPIFTSPIEKFTFQWNISDLTKDELQLLFWHRLFGHAGLRRILKMAKLKLGVGIPENLPKGEIKCPVCMIAKGTRSNKLLPSYRQVEKLSIIACNLIGPFEIPTFDDSKYILTIRDLSTSYSEIKILKNKGETAKILMEQITKFETVTGKKVKCIRSNNGGEFKSNVLAEFIKPVLDDLRIFGAKAFVLTPPEKRKKLDDRAREARVVGYVDGRKGWMLWDQADNKIVYSAWVQFAEDPLCPSTGKRQINDNLDPKLLRKEELEDRIGDVLDPSLCQRASALCFVMACKHGDFTAEETVQSQETLINRLSKRTTSPTPPPPKKYKDILKHPDREAWLGAIQEELKNLFRHDIWTIELVLQGKRVMGARWVFVEKRTQDGKLIKLKAQYVAKGYAQIAGVEFLDTFAPTATFVSL</sequence>
<protein>
    <recommendedName>
        <fullName evidence="21">CCHC-type domain-containing protein</fullName>
    </recommendedName>
</protein>
<keyword evidence="6" id="KW-0540">Nuclease</keyword>
<keyword evidence="14" id="KW-0695">RNA-directed DNA polymerase</keyword>
<keyword evidence="15" id="KW-0808">Transferase</keyword>
<keyword evidence="12" id="KW-0460">Magnesium</keyword>
<gene>
    <name evidence="22" type="ORF">PCASD_04540</name>
</gene>
<dbReference type="Pfam" id="PF07727">
    <property type="entry name" value="RVT_2"/>
    <property type="match status" value="1"/>
</dbReference>
<keyword evidence="5" id="KW-0548">Nucleotidyltransferase</keyword>
<dbReference type="InterPro" id="IPR054722">
    <property type="entry name" value="PolX-like_BBD"/>
</dbReference>
<dbReference type="InterPro" id="IPR012337">
    <property type="entry name" value="RNaseH-like_sf"/>
</dbReference>
<evidence type="ECO:0000256" key="17">
    <source>
        <dbReference type="ARBA" id="ARBA00023172"/>
    </source>
</evidence>
<keyword evidence="16" id="KW-0917">Virion maturation</keyword>
<evidence type="ECO:0000256" key="14">
    <source>
        <dbReference type="ARBA" id="ARBA00022918"/>
    </source>
</evidence>
<keyword evidence="18" id="KW-0511">Multifunctional enzyme</keyword>
<keyword evidence="9" id="KW-0255">Endonuclease</keyword>
<evidence type="ECO:0000256" key="10">
    <source>
        <dbReference type="ARBA" id="ARBA00022801"/>
    </source>
</evidence>
<evidence type="ECO:0000256" key="1">
    <source>
        <dbReference type="ARBA" id="ARBA00002180"/>
    </source>
</evidence>
<keyword evidence="11" id="KW-0067">ATP-binding</keyword>
<dbReference type="GO" id="GO:0003964">
    <property type="term" value="F:RNA-directed DNA polymerase activity"/>
    <property type="evidence" value="ECO:0007669"/>
    <property type="project" value="UniProtKB-KW"/>
</dbReference>
<dbReference type="GO" id="GO:0006397">
    <property type="term" value="P:mRNA processing"/>
    <property type="evidence" value="ECO:0007669"/>
    <property type="project" value="UniProtKB-KW"/>
</dbReference>
<evidence type="ECO:0000256" key="9">
    <source>
        <dbReference type="ARBA" id="ARBA00022759"/>
    </source>
</evidence>
<evidence type="ECO:0000313" key="22">
    <source>
        <dbReference type="EMBL" id="PLW45167.1"/>
    </source>
</evidence>
<keyword evidence="19" id="KW-0863">Zinc-finger</keyword>
<keyword evidence="19" id="KW-0862">Zinc</keyword>
<dbReference type="GO" id="GO:0015074">
    <property type="term" value="P:DNA integration"/>
    <property type="evidence" value="ECO:0007669"/>
    <property type="project" value="UniProtKB-KW"/>
</dbReference>
<dbReference type="InterPro" id="IPR039537">
    <property type="entry name" value="Retrotran_Ty1/copia-like"/>
</dbReference>
<dbReference type="Pfam" id="PF22936">
    <property type="entry name" value="Pol_BBD"/>
    <property type="match status" value="1"/>
</dbReference>